<feature type="transmembrane region" description="Helical" evidence="1">
    <location>
        <begin position="69"/>
        <end position="89"/>
    </location>
</feature>
<accession>A0ABW2LDQ3</accession>
<organism evidence="2 3">
    <name type="scientific">Haloferula chungangensis</name>
    <dbReference type="NCBI Taxonomy" id="1048331"/>
    <lineage>
        <taxon>Bacteria</taxon>
        <taxon>Pseudomonadati</taxon>
        <taxon>Verrucomicrobiota</taxon>
        <taxon>Verrucomicrobiia</taxon>
        <taxon>Verrucomicrobiales</taxon>
        <taxon>Verrucomicrobiaceae</taxon>
        <taxon>Haloferula</taxon>
    </lineage>
</organism>
<protein>
    <submittedName>
        <fullName evidence="2">Uncharacterized protein</fullName>
    </submittedName>
</protein>
<evidence type="ECO:0000313" key="2">
    <source>
        <dbReference type="EMBL" id="MFC7339641.1"/>
    </source>
</evidence>
<evidence type="ECO:0000256" key="1">
    <source>
        <dbReference type="SAM" id="Phobius"/>
    </source>
</evidence>
<dbReference type="Proteomes" id="UP001596472">
    <property type="component" value="Unassembled WGS sequence"/>
</dbReference>
<feature type="transmembrane region" description="Helical" evidence="1">
    <location>
        <begin position="95"/>
        <end position="114"/>
    </location>
</feature>
<keyword evidence="3" id="KW-1185">Reference proteome</keyword>
<evidence type="ECO:0000313" key="3">
    <source>
        <dbReference type="Proteomes" id="UP001596472"/>
    </source>
</evidence>
<name>A0ABW2LDQ3_9BACT</name>
<keyword evidence="1" id="KW-0472">Membrane</keyword>
<reference evidence="3" key="1">
    <citation type="journal article" date="2019" name="Int. J. Syst. Evol. Microbiol.">
        <title>The Global Catalogue of Microorganisms (GCM) 10K type strain sequencing project: providing services to taxonomists for standard genome sequencing and annotation.</title>
        <authorList>
            <consortium name="The Broad Institute Genomics Platform"/>
            <consortium name="The Broad Institute Genome Sequencing Center for Infectious Disease"/>
            <person name="Wu L."/>
            <person name="Ma J."/>
        </authorList>
    </citation>
    <scope>NUCLEOTIDE SEQUENCE [LARGE SCALE GENOMIC DNA]</scope>
    <source>
        <strain evidence="3">CGMCC 4.1467</strain>
    </source>
</reference>
<proteinExistence type="predicted"/>
<comment type="caution">
    <text evidence="2">The sequence shown here is derived from an EMBL/GenBank/DDBJ whole genome shotgun (WGS) entry which is preliminary data.</text>
</comment>
<keyword evidence="1" id="KW-1133">Transmembrane helix</keyword>
<sequence length="141" mass="15695">MEETDQDGWRGQALVIVRSAKIWAGFLLVAAVVLFVIKPAPYFYLLTMAFLGASYSVFLAMVWRRRSTVLFFVLVVYVSATATIAERLFRVDSQYQDVQGVLLAFACTGAYMTLARGRFLRDLAAFNSETNQTEQAGDGDA</sequence>
<gene>
    <name evidence="2" type="ORF">ACFQY0_20825</name>
</gene>
<dbReference type="RefSeq" id="WP_379716846.1">
    <property type="nucleotide sequence ID" value="NZ_JBHTBS010000028.1"/>
</dbReference>
<feature type="transmembrane region" description="Helical" evidence="1">
    <location>
        <begin position="20"/>
        <end position="37"/>
    </location>
</feature>
<keyword evidence="1" id="KW-0812">Transmembrane</keyword>
<feature type="transmembrane region" description="Helical" evidence="1">
    <location>
        <begin position="43"/>
        <end position="62"/>
    </location>
</feature>
<dbReference type="EMBL" id="JBHTBS010000028">
    <property type="protein sequence ID" value="MFC7339641.1"/>
    <property type="molecule type" value="Genomic_DNA"/>
</dbReference>